<protein>
    <recommendedName>
        <fullName evidence="5">Transmembrane protein 218</fullName>
    </recommendedName>
</protein>
<sequence length="113" mass="12668">MTTLILGIGLGLFIIVTLWLSAGLIFAVALRTEKRIGGFAVAVAAVITIILVSVPKNSEYPRSHHEKSYDHLFIWRVILLTLLAGSSLVALIAYIKYELMESRRPRKITTWIF</sequence>
<dbReference type="KEGG" id="fas:105271830"/>
<keyword evidence="1" id="KW-0472">Membrane</keyword>
<gene>
    <name evidence="3 4" type="primary">LOC105271830</name>
</gene>
<feature type="transmembrane region" description="Helical" evidence="1">
    <location>
        <begin position="74"/>
        <end position="97"/>
    </location>
</feature>
<keyword evidence="1" id="KW-1133">Transmembrane helix</keyword>
<evidence type="ECO:0000313" key="2">
    <source>
        <dbReference type="Proteomes" id="UP000694866"/>
    </source>
</evidence>
<organism evidence="2 4">
    <name type="scientific">Fopius arisanus</name>
    <dbReference type="NCBI Taxonomy" id="64838"/>
    <lineage>
        <taxon>Eukaryota</taxon>
        <taxon>Metazoa</taxon>
        <taxon>Ecdysozoa</taxon>
        <taxon>Arthropoda</taxon>
        <taxon>Hexapoda</taxon>
        <taxon>Insecta</taxon>
        <taxon>Pterygota</taxon>
        <taxon>Neoptera</taxon>
        <taxon>Endopterygota</taxon>
        <taxon>Hymenoptera</taxon>
        <taxon>Apocrita</taxon>
        <taxon>Ichneumonoidea</taxon>
        <taxon>Braconidae</taxon>
        <taxon>Opiinae</taxon>
        <taxon>Fopius</taxon>
    </lineage>
</organism>
<proteinExistence type="predicted"/>
<dbReference type="PANTHER" id="PTHR31622">
    <property type="entry name" value="TRANSMEMBRANE PROTEIN 218"/>
    <property type="match status" value="1"/>
</dbReference>
<dbReference type="InterPro" id="IPR026771">
    <property type="entry name" value="Tmem218"/>
</dbReference>
<evidence type="ECO:0008006" key="5">
    <source>
        <dbReference type="Google" id="ProtNLM"/>
    </source>
</evidence>
<dbReference type="GeneID" id="105271830"/>
<dbReference type="PANTHER" id="PTHR31622:SF1">
    <property type="entry name" value="TRANSMEMBRANE PROTEIN 218"/>
    <property type="match status" value="1"/>
</dbReference>
<name>A0A9R1U936_9HYME</name>
<dbReference type="RefSeq" id="XP_011311906.1">
    <property type="nucleotide sequence ID" value="XM_011313604.1"/>
</dbReference>
<feature type="transmembrane region" description="Helical" evidence="1">
    <location>
        <begin position="6"/>
        <end position="29"/>
    </location>
</feature>
<dbReference type="RefSeq" id="XP_011311907.1">
    <property type="nucleotide sequence ID" value="XM_011313605.1"/>
</dbReference>
<dbReference type="AlphaFoldDB" id="A0A9R1U936"/>
<feature type="transmembrane region" description="Helical" evidence="1">
    <location>
        <begin position="36"/>
        <end position="54"/>
    </location>
</feature>
<dbReference type="GO" id="GO:0005929">
    <property type="term" value="C:cilium"/>
    <property type="evidence" value="ECO:0007669"/>
    <property type="project" value="UniProtKB-SubCell"/>
</dbReference>
<keyword evidence="1" id="KW-0812">Transmembrane</keyword>
<dbReference type="OrthoDB" id="7691320at2759"/>
<dbReference type="Proteomes" id="UP000694866">
    <property type="component" value="Unplaced"/>
</dbReference>
<accession>A0A9R1U7K5</accession>
<dbReference type="GO" id="GO:0016020">
    <property type="term" value="C:membrane"/>
    <property type="evidence" value="ECO:0007669"/>
    <property type="project" value="UniProtKB-SubCell"/>
</dbReference>
<keyword evidence="2" id="KW-1185">Reference proteome</keyword>
<reference evidence="3 4" key="1">
    <citation type="submission" date="2025-04" db="UniProtKB">
        <authorList>
            <consortium name="RefSeq"/>
        </authorList>
    </citation>
    <scope>IDENTIFICATION</scope>
    <source>
        <strain evidence="3 4">USDA-PBARC FA_bdor</strain>
        <tissue evidence="3 4">Whole organism</tissue>
    </source>
</reference>
<evidence type="ECO:0000256" key="1">
    <source>
        <dbReference type="SAM" id="Phobius"/>
    </source>
</evidence>
<evidence type="ECO:0000313" key="4">
    <source>
        <dbReference type="RefSeq" id="XP_011311907.1"/>
    </source>
</evidence>
<accession>A0A9R1U936</accession>
<evidence type="ECO:0000313" key="3">
    <source>
        <dbReference type="RefSeq" id="XP_011311906.1"/>
    </source>
</evidence>